<keyword evidence="1" id="KW-1133">Transmembrane helix</keyword>
<protein>
    <recommendedName>
        <fullName evidence="4">DUF1449 family protein</fullName>
    </recommendedName>
</protein>
<evidence type="ECO:0000313" key="2">
    <source>
        <dbReference type="EMBL" id="MEF3078427.1"/>
    </source>
</evidence>
<organism evidence="2 3">
    <name type="scientific">Winogradskyella poriferorum</name>
    <dbReference type="NCBI Taxonomy" id="307627"/>
    <lineage>
        <taxon>Bacteria</taxon>
        <taxon>Pseudomonadati</taxon>
        <taxon>Bacteroidota</taxon>
        <taxon>Flavobacteriia</taxon>
        <taxon>Flavobacteriales</taxon>
        <taxon>Flavobacteriaceae</taxon>
        <taxon>Winogradskyella</taxon>
    </lineage>
</organism>
<keyword evidence="3" id="KW-1185">Reference proteome</keyword>
<name>A0ABU7W3V8_9FLAO</name>
<proteinExistence type="predicted"/>
<reference evidence="2 3" key="1">
    <citation type="submission" date="2024-02" db="EMBL/GenBank/DDBJ databases">
        <title>Winogradskyella poriferorum JCM 12885.</title>
        <authorList>
            <person name="Zhang D.-F."/>
            <person name="Fu Z.-Y."/>
        </authorList>
    </citation>
    <scope>NUCLEOTIDE SEQUENCE [LARGE SCALE GENOMIC DNA]</scope>
    <source>
        <strain evidence="2 3">JCM 12885</strain>
    </source>
</reference>
<feature type="transmembrane region" description="Helical" evidence="1">
    <location>
        <begin position="135"/>
        <end position="158"/>
    </location>
</feature>
<evidence type="ECO:0000313" key="3">
    <source>
        <dbReference type="Proteomes" id="UP001356704"/>
    </source>
</evidence>
<dbReference type="EMBL" id="JAZHOU010000001">
    <property type="protein sequence ID" value="MEF3078427.1"/>
    <property type="molecule type" value="Genomic_DNA"/>
</dbReference>
<keyword evidence="1" id="KW-0812">Transmembrane</keyword>
<dbReference type="RefSeq" id="WP_331809201.1">
    <property type="nucleotide sequence ID" value="NZ_JAZHOU010000001.1"/>
</dbReference>
<feature type="transmembrane region" description="Helical" evidence="1">
    <location>
        <begin position="12"/>
        <end position="29"/>
    </location>
</feature>
<comment type="caution">
    <text evidence="2">The sequence shown here is derived from an EMBL/GenBank/DDBJ whole genome shotgun (WGS) entry which is preliminary data.</text>
</comment>
<dbReference type="Proteomes" id="UP001356704">
    <property type="component" value="Unassembled WGS sequence"/>
</dbReference>
<evidence type="ECO:0008006" key="4">
    <source>
        <dbReference type="Google" id="ProtNLM"/>
    </source>
</evidence>
<keyword evidence="1" id="KW-0472">Membrane</keyword>
<feature type="transmembrane region" description="Helical" evidence="1">
    <location>
        <begin position="94"/>
        <end position="115"/>
    </location>
</feature>
<evidence type="ECO:0000256" key="1">
    <source>
        <dbReference type="SAM" id="Phobius"/>
    </source>
</evidence>
<sequence length="241" mass="27660">MEQYLDIVFSQVNITLSILLIILILYWLVTMFSGIDFDLDVDVDIDVDIDADVDMEVESGLESGNIDFQDVSNVEVDRQHVVNKRTRNLKWWQVVLIYFNFVGLPFMFTFTFWIFNWWLISVITTTLTNSYDTSFGYAIVLLAIIPSLFLTKIVTVPFKSFFKNLNKDGDKAIDFIGLEAKLLSTISGEKMGNAEVIVDGNVMTIYVKSLDTSELKFHEKALIIKQSEDKNYYLVAKPNLN</sequence>
<gene>
    <name evidence="2" type="ORF">V1468_05395</name>
</gene>
<accession>A0ABU7W3V8</accession>